<evidence type="ECO:0000313" key="2">
    <source>
        <dbReference type="Proteomes" id="UP000481033"/>
    </source>
</evidence>
<reference evidence="1 2" key="1">
    <citation type="journal article" date="2020" name="Microb. Ecol.">
        <title>Ecogenomics of the Marine Benthic Filamentous Cyanobacterium Adonisia.</title>
        <authorList>
            <person name="Walter J.M."/>
            <person name="Coutinho F.H."/>
            <person name="Leomil L."/>
            <person name="Hargreaves P.I."/>
            <person name="Campeao M.E."/>
            <person name="Vieira V.V."/>
            <person name="Silva B.S."/>
            <person name="Fistarol G.O."/>
            <person name="Salomon P.S."/>
            <person name="Sawabe T."/>
            <person name="Mino S."/>
            <person name="Hosokawa M."/>
            <person name="Miyashita H."/>
            <person name="Maruyama F."/>
            <person name="van Verk M.C."/>
            <person name="Dutilh B.E."/>
            <person name="Thompson C.C."/>
            <person name="Thompson F.L."/>
        </authorList>
    </citation>
    <scope>NUCLEOTIDE SEQUENCE [LARGE SCALE GENOMIC DNA]</scope>
    <source>
        <strain evidence="1 2">CCMR0081</strain>
    </source>
</reference>
<dbReference type="EMBL" id="QXHD01000004">
    <property type="protein sequence ID" value="NEZ56650.1"/>
    <property type="molecule type" value="Genomic_DNA"/>
</dbReference>
<dbReference type="AlphaFoldDB" id="A0A6M0RL85"/>
<evidence type="ECO:0000313" key="1">
    <source>
        <dbReference type="EMBL" id="NEZ56650.1"/>
    </source>
</evidence>
<name>A0A6M0RL85_9CYAN</name>
<gene>
    <name evidence="1" type="ORF">DXZ20_13380</name>
</gene>
<organism evidence="1 2">
    <name type="scientific">Adonisia turfae CCMR0081</name>
    <dbReference type="NCBI Taxonomy" id="2292702"/>
    <lineage>
        <taxon>Bacteria</taxon>
        <taxon>Bacillati</taxon>
        <taxon>Cyanobacteriota</taxon>
        <taxon>Adonisia</taxon>
        <taxon>Adonisia turfae</taxon>
    </lineage>
</organism>
<protein>
    <submittedName>
        <fullName evidence="1">Uncharacterized protein</fullName>
    </submittedName>
</protein>
<sequence length="186" mass="21454">MKANIDEVGFALKKIRNCGLHQQNVYGKDITLGNRACCYSIQLTGHGWSALQYIKVAPVLAIFNREDAQAISKFLSSEAVFFEFSDTGTYLNYFYYRLGALLERLEYVEISNKAYYEFYSEYRSLGFDVTRDDAFLVANDFFYNKGIYPIEITWKGIGPFVAGDNVLFEFTRLDIKDVVQADYFEI</sequence>
<proteinExistence type="predicted"/>
<dbReference type="RefSeq" id="WP_163698646.1">
    <property type="nucleotide sequence ID" value="NZ_QXHD01000004.1"/>
</dbReference>
<comment type="caution">
    <text evidence="1">The sequence shown here is derived from an EMBL/GenBank/DDBJ whole genome shotgun (WGS) entry which is preliminary data.</text>
</comment>
<dbReference type="Proteomes" id="UP000481033">
    <property type="component" value="Unassembled WGS sequence"/>
</dbReference>
<accession>A0A6M0RL85</accession>
<keyword evidence="2" id="KW-1185">Reference proteome</keyword>